<proteinExistence type="predicted"/>
<dbReference type="GeneID" id="5489014"/>
<evidence type="ECO:0000313" key="1">
    <source>
        <dbReference type="EMBL" id="EDO03768.1"/>
    </source>
</evidence>
<name>A7ELQ2_SCLS1</name>
<organism evidence="1 2">
    <name type="scientific">Sclerotinia sclerotiorum (strain ATCC 18683 / 1980 / Ss-1)</name>
    <name type="common">White mold</name>
    <name type="synonym">Whetzelinia sclerotiorum</name>
    <dbReference type="NCBI Taxonomy" id="665079"/>
    <lineage>
        <taxon>Eukaryota</taxon>
        <taxon>Fungi</taxon>
        <taxon>Dikarya</taxon>
        <taxon>Ascomycota</taxon>
        <taxon>Pezizomycotina</taxon>
        <taxon>Leotiomycetes</taxon>
        <taxon>Helotiales</taxon>
        <taxon>Sclerotiniaceae</taxon>
        <taxon>Sclerotinia</taxon>
    </lineage>
</organism>
<dbReference type="EMBL" id="CH476627">
    <property type="protein sequence ID" value="EDO03768.1"/>
    <property type="molecule type" value="Genomic_DNA"/>
</dbReference>
<accession>A7ELQ2</accession>
<sequence>MSPKNPPPIPNPQQIELGLLAQNGYTFAIPQDRKMPLHPEEYNPKKNPNFRTSAAAPKLLQLQDNTKNTRASACRIIEDQGQKATKGAKTVREQLRRKAFKEKRTYEKFEEESLKDAEYFEVCEEDYFIVDLVKTEIVVAQEARLRFKISSYLILAGYWVDGKRNSWVLTSAVMMFTTRAALAFAVSFSYVQKRKLNTIENH</sequence>
<reference evidence="2" key="1">
    <citation type="journal article" date="2011" name="PLoS Genet.">
        <title>Genomic analysis of the necrotrophic fungal pathogens Sclerotinia sclerotiorum and Botrytis cinerea.</title>
        <authorList>
            <person name="Amselem J."/>
            <person name="Cuomo C.A."/>
            <person name="van Kan J.A."/>
            <person name="Viaud M."/>
            <person name="Benito E.P."/>
            <person name="Couloux A."/>
            <person name="Coutinho P.M."/>
            <person name="de Vries R.P."/>
            <person name="Dyer P.S."/>
            <person name="Fillinger S."/>
            <person name="Fournier E."/>
            <person name="Gout L."/>
            <person name="Hahn M."/>
            <person name="Kohn L."/>
            <person name="Lapalu N."/>
            <person name="Plummer K.M."/>
            <person name="Pradier J.M."/>
            <person name="Quevillon E."/>
            <person name="Sharon A."/>
            <person name="Simon A."/>
            <person name="ten Have A."/>
            <person name="Tudzynski B."/>
            <person name="Tudzynski P."/>
            <person name="Wincker P."/>
            <person name="Andrew M."/>
            <person name="Anthouard V."/>
            <person name="Beever R.E."/>
            <person name="Beffa R."/>
            <person name="Benoit I."/>
            <person name="Bouzid O."/>
            <person name="Brault B."/>
            <person name="Chen Z."/>
            <person name="Choquer M."/>
            <person name="Collemare J."/>
            <person name="Cotton P."/>
            <person name="Danchin E.G."/>
            <person name="Da Silva C."/>
            <person name="Gautier A."/>
            <person name="Giraud C."/>
            <person name="Giraud T."/>
            <person name="Gonzalez C."/>
            <person name="Grossetete S."/>
            <person name="Guldener U."/>
            <person name="Henrissat B."/>
            <person name="Howlett B.J."/>
            <person name="Kodira C."/>
            <person name="Kretschmer M."/>
            <person name="Lappartient A."/>
            <person name="Leroch M."/>
            <person name="Levis C."/>
            <person name="Mauceli E."/>
            <person name="Neuveglise C."/>
            <person name="Oeser B."/>
            <person name="Pearson M."/>
            <person name="Poulain J."/>
            <person name="Poussereau N."/>
            <person name="Quesneville H."/>
            <person name="Rascle C."/>
            <person name="Schumacher J."/>
            <person name="Segurens B."/>
            <person name="Sexton A."/>
            <person name="Silva E."/>
            <person name="Sirven C."/>
            <person name="Soanes D.M."/>
            <person name="Talbot N.J."/>
            <person name="Templeton M."/>
            <person name="Yandava C."/>
            <person name="Yarden O."/>
            <person name="Zeng Q."/>
            <person name="Rollins J.A."/>
            <person name="Lebrun M.H."/>
            <person name="Dickman M."/>
        </authorList>
    </citation>
    <scope>NUCLEOTIDE SEQUENCE [LARGE SCALE GENOMIC DNA]</scope>
    <source>
        <strain evidence="2">ATCC 18683 / 1980 / Ss-1</strain>
    </source>
</reference>
<evidence type="ECO:0000313" key="2">
    <source>
        <dbReference type="Proteomes" id="UP000001312"/>
    </source>
</evidence>
<dbReference type="InParanoid" id="A7ELQ2"/>
<dbReference type="Proteomes" id="UP000001312">
    <property type="component" value="Unassembled WGS sequence"/>
</dbReference>
<gene>
    <name evidence="1" type="ORF">SS1G_06249</name>
</gene>
<dbReference type="AlphaFoldDB" id="A7ELQ2"/>
<protein>
    <submittedName>
        <fullName evidence="1">Uncharacterized protein</fullName>
    </submittedName>
</protein>
<dbReference type="HOGENOM" id="CLU_1355378_0_0_1"/>
<dbReference type="KEGG" id="ssl:SS1G_06249"/>
<dbReference type="RefSeq" id="XP_001593327.1">
    <property type="nucleotide sequence ID" value="XM_001593277.1"/>
</dbReference>
<keyword evidence="2" id="KW-1185">Reference proteome</keyword>